<dbReference type="InterPro" id="IPR001128">
    <property type="entry name" value="Cyt_P450"/>
</dbReference>
<dbReference type="InterPro" id="IPR017972">
    <property type="entry name" value="Cyt_P450_CS"/>
</dbReference>
<dbReference type="GO" id="GO:0016705">
    <property type="term" value="F:oxidoreductase activity, acting on paired donors, with incorporation or reduction of molecular oxygen"/>
    <property type="evidence" value="ECO:0007669"/>
    <property type="project" value="InterPro"/>
</dbReference>
<dbReference type="VEuPathDB" id="FungiDB:BCV72DRAFT_280233"/>
<dbReference type="PROSITE" id="PS00086">
    <property type="entry name" value="CYTOCHROME_P450"/>
    <property type="match status" value="1"/>
</dbReference>
<evidence type="ECO:0000256" key="2">
    <source>
        <dbReference type="ARBA" id="ARBA00023002"/>
    </source>
</evidence>
<dbReference type="GO" id="GO:0004497">
    <property type="term" value="F:monooxygenase activity"/>
    <property type="evidence" value="ECO:0007669"/>
    <property type="project" value="UniProtKB-KW"/>
</dbReference>
<dbReference type="InterPro" id="IPR036396">
    <property type="entry name" value="Cyt_P450_sf"/>
</dbReference>
<evidence type="ECO:0000256" key="4">
    <source>
        <dbReference type="PIRSR" id="PIRSR602401-1"/>
    </source>
</evidence>
<dbReference type="AlphaFoldDB" id="A0A1X0QSR7"/>
<keyword evidence="2 5" id="KW-0560">Oxidoreductase</keyword>
<dbReference type="EMBL" id="KV922032">
    <property type="protein sequence ID" value="ORE02786.1"/>
    <property type="molecule type" value="Genomic_DNA"/>
</dbReference>
<dbReference type="InterPro" id="IPR050364">
    <property type="entry name" value="Cytochrome_P450_fung"/>
</dbReference>
<proteinExistence type="inferred from homology"/>
<feature type="binding site" description="axial binding residue" evidence="4">
    <location>
        <position position="452"/>
    </location>
    <ligand>
        <name>heme</name>
        <dbReference type="ChEBI" id="CHEBI:30413"/>
    </ligand>
    <ligandPart>
        <name>Fe</name>
        <dbReference type="ChEBI" id="CHEBI:18248"/>
    </ligandPart>
</feature>
<evidence type="ECO:0000256" key="3">
    <source>
        <dbReference type="ARBA" id="ARBA00023004"/>
    </source>
</evidence>
<keyword evidence="3 4" id="KW-0408">Iron</keyword>
<evidence type="ECO:0000256" key="5">
    <source>
        <dbReference type="RuleBase" id="RU000461"/>
    </source>
</evidence>
<accession>A0A1X0QSR7</accession>
<gene>
    <name evidence="7" type="ORF">BCV72DRAFT_280233</name>
</gene>
<dbReference type="OrthoDB" id="1470350at2759"/>
<protein>
    <submittedName>
        <fullName evidence="7">Cytochrome P450</fullName>
    </submittedName>
</protein>
<dbReference type="PANTHER" id="PTHR46300:SF11">
    <property type="entry name" value="OXIDOREDUCTASE, PUTATIVE-RELATED"/>
    <property type="match status" value="1"/>
</dbReference>
<sequence length="516" mass="59603">MGISGKYFAILSASVATIVAAVYVKRAMIRSRRRRLRLVHSQIPNPLNDEELQDKKFSTLPSQTITQWHQQYGPLFEINTSEHKWVFVSDLEAIEAIFIKKSVETSLHSYSAWRSIVNGGCGSGIFFNGGEGKWKYLKTALRDVLSPAFCDSFEGMSRMEIERCTRSLITQTGNHGSVNPSLYVRFAVVNIVLYIAFGKPFAESMNDDTFKRIESVLQSYHKLAATPTVAEGQGCPWSFFLKSNPSKSKESKLIYRRQVQPLIQLLVKSARTDNSHNIVKQLDRMREDYHMEEDDIHKIMEEFVFISCRTLCASILWTYALLCHHPKAQTNISQEFIRFWKQNNYFPTFVDQSNFRYYTAFQKECFRYRPIFTFSAPRKVTKDVYYDGLIIPKDAILLSSIHALHNDSAHYPEPEKFVPERFLYDTNPMHKTSRNCLRNRDHFAFGWGSRACPGVYMVEKLLFDVVINLMSQCNVRPALTVEGDKLYPDIDNYIEAGVMAVPVDFKARFIERDSFK</sequence>
<evidence type="ECO:0000313" key="7">
    <source>
        <dbReference type="EMBL" id="ORE02786.1"/>
    </source>
</evidence>
<keyword evidence="6" id="KW-0812">Transmembrane</keyword>
<dbReference type="PRINTS" id="PR00463">
    <property type="entry name" value="EP450I"/>
</dbReference>
<dbReference type="Pfam" id="PF00067">
    <property type="entry name" value="p450"/>
    <property type="match status" value="1"/>
</dbReference>
<organism evidence="7">
    <name type="scientific">Rhizopus microsporus var. microsporus</name>
    <dbReference type="NCBI Taxonomy" id="86635"/>
    <lineage>
        <taxon>Eukaryota</taxon>
        <taxon>Fungi</taxon>
        <taxon>Fungi incertae sedis</taxon>
        <taxon>Mucoromycota</taxon>
        <taxon>Mucoromycotina</taxon>
        <taxon>Mucoromycetes</taxon>
        <taxon>Mucorales</taxon>
        <taxon>Mucorineae</taxon>
        <taxon>Rhizopodaceae</taxon>
        <taxon>Rhizopus</taxon>
    </lineage>
</organism>
<dbReference type="PANTHER" id="PTHR46300">
    <property type="entry name" value="P450, PUTATIVE (EUROFUNG)-RELATED-RELATED"/>
    <property type="match status" value="1"/>
</dbReference>
<reference evidence="7" key="1">
    <citation type="journal article" date="2016" name="Proc. Natl. Acad. Sci. U.S.A.">
        <title>Lipid metabolic changes in an early divergent fungus govern the establishment of a mutualistic symbiosis with endobacteria.</title>
        <authorList>
            <person name="Lastovetsky O.A."/>
            <person name="Gaspar M.L."/>
            <person name="Mondo S.J."/>
            <person name="LaButti K.M."/>
            <person name="Sandor L."/>
            <person name="Grigoriev I.V."/>
            <person name="Henry S.A."/>
            <person name="Pawlowska T.E."/>
        </authorList>
    </citation>
    <scope>NUCLEOTIDE SEQUENCE [LARGE SCALE GENOMIC DNA]</scope>
    <source>
        <strain evidence="7">ATCC 52814</strain>
    </source>
</reference>
<name>A0A1X0QSR7_RHIZD</name>
<dbReference type="GO" id="GO:0005506">
    <property type="term" value="F:iron ion binding"/>
    <property type="evidence" value="ECO:0007669"/>
    <property type="project" value="InterPro"/>
</dbReference>
<keyword evidence="1 4" id="KW-0479">Metal-binding</keyword>
<evidence type="ECO:0000256" key="6">
    <source>
        <dbReference type="SAM" id="Phobius"/>
    </source>
</evidence>
<evidence type="ECO:0000256" key="1">
    <source>
        <dbReference type="ARBA" id="ARBA00022723"/>
    </source>
</evidence>
<keyword evidence="6" id="KW-0472">Membrane</keyword>
<keyword evidence="5" id="KW-0503">Monooxygenase</keyword>
<dbReference type="Gene3D" id="1.10.630.10">
    <property type="entry name" value="Cytochrome P450"/>
    <property type="match status" value="1"/>
</dbReference>
<keyword evidence="6" id="KW-1133">Transmembrane helix</keyword>
<dbReference type="GO" id="GO:0020037">
    <property type="term" value="F:heme binding"/>
    <property type="evidence" value="ECO:0007669"/>
    <property type="project" value="InterPro"/>
</dbReference>
<comment type="cofactor">
    <cofactor evidence="4">
        <name>heme</name>
        <dbReference type="ChEBI" id="CHEBI:30413"/>
    </cofactor>
</comment>
<keyword evidence="4 5" id="KW-0349">Heme</keyword>
<dbReference type="Proteomes" id="UP000242414">
    <property type="component" value="Unassembled WGS sequence"/>
</dbReference>
<comment type="similarity">
    <text evidence="5">Belongs to the cytochrome P450 family.</text>
</comment>
<dbReference type="SUPFAM" id="SSF48264">
    <property type="entry name" value="Cytochrome P450"/>
    <property type="match status" value="1"/>
</dbReference>
<dbReference type="InterPro" id="IPR002401">
    <property type="entry name" value="Cyt_P450_E_grp-I"/>
</dbReference>
<feature type="transmembrane region" description="Helical" evidence="6">
    <location>
        <begin position="6"/>
        <end position="24"/>
    </location>
</feature>